<gene>
    <name evidence="1" type="ORF">HD595_005857</name>
</gene>
<dbReference type="RefSeq" id="WP_253774536.1">
    <property type="nucleotide sequence ID" value="NZ_BAAAVE010000021.1"/>
</dbReference>
<keyword evidence="2" id="KW-1185">Reference proteome</keyword>
<dbReference type="Proteomes" id="UP001320766">
    <property type="component" value="Unassembled WGS sequence"/>
</dbReference>
<protein>
    <submittedName>
        <fullName evidence="1">Uncharacterized protein</fullName>
    </submittedName>
</protein>
<proteinExistence type="predicted"/>
<evidence type="ECO:0000313" key="2">
    <source>
        <dbReference type="Proteomes" id="UP001320766"/>
    </source>
</evidence>
<name>A0ABT1K738_9ACTN</name>
<reference evidence="1 2" key="1">
    <citation type="submission" date="2022-06" db="EMBL/GenBank/DDBJ databases">
        <title>Sequencing the genomes of 1000 actinobacteria strains.</title>
        <authorList>
            <person name="Klenk H.-P."/>
        </authorList>
    </citation>
    <scope>NUCLEOTIDE SEQUENCE [LARGE SCALE GENOMIC DNA]</scope>
    <source>
        <strain evidence="1 2">DSM 44170</strain>
    </source>
</reference>
<evidence type="ECO:0000313" key="1">
    <source>
        <dbReference type="EMBL" id="MCP2349735.1"/>
    </source>
</evidence>
<sequence>MSERHALLMRADLQTISQEMRSVKADHAYRRFLTGFDVFEKAVLYSLP</sequence>
<comment type="caution">
    <text evidence="1">The sequence shown here is derived from an EMBL/GenBank/DDBJ whole genome shotgun (WGS) entry which is preliminary data.</text>
</comment>
<accession>A0ABT1K738</accession>
<organism evidence="1 2">
    <name type="scientific">Nonomuraea roseoviolacea subsp. carminata</name>
    <dbReference type="NCBI Taxonomy" id="160689"/>
    <lineage>
        <taxon>Bacteria</taxon>
        <taxon>Bacillati</taxon>
        <taxon>Actinomycetota</taxon>
        <taxon>Actinomycetes</taxon>
        <taxon>Streptosporangiales</taxon>
        <taxon>Streptosporangiaceae</taxon>
        <taxon>Nonomuraea</taxon>
    </lineage>
</organism>
<dbReference type="EMBL" id="JAMZEC010000001">
    <property type="protein sequence ID" value="MCP2349735.1"/>
    <property type="molecule type" value="Genomic_DNA"/>
</dbReference>